<dbReference type="RefSeq" id="WP_076955826.1">
    <property type="nucleotide sequence ID" value="NZ_MLCO01000016.1"/>
</dbReference>
<sequence>MAGYAPPQEYEDDVEPAPSLLWRGLRLTVWAVVSFVLTFVELVAEWVAPLVLMAGLAWWGVLQVVGTIRVEPEIQQFLQYVPRQLLVGGTVWTPSMLITQGLTLLAVVAACRTLNRLISREV</sequence>
<gene>
    <name evidence="2" type="ORF">BKE38_02645</name>
</gene>
<keyword evidence="1" id="KW-0812">Transmembrane</keyword>
<keyword evidence="1" id="KW-1133">Transmembrane helix</keyword>
<evidence type="ECO:0000313" key="3">
    <source>
        <dbReference type="Proteomes" id="UP000188879"/>
    </source>
</evidence>
<keyword evidence="3" id="KW-1185">Reference proteome</keyword>
<protein>
    <submittedName>
        <fullName evidence="2">Uncharacterized protein</fullName>
    </submittedName>
</protein>
<feature type="transmembrane region" description="Helical" evidence="1">
    <location>
        <begin position="47"/>
        <end position="65"/>
    </location>
</feature>
<feature type="transmembrane region" description="Helical" evidence="1">
    <location>
        <begin position="20"/>
        <end position="40"/>
    </location>
</feature>
<dbReference type="AlphaFoldDB" id="A0A1V2H9U1"/>
<reference evidence="2 3" key="1">
    <citation type="submission" date="2016-10" db="EMBL/GenBank/DDBJ databases">
        <title>Draft Genome sequence of Roseomonas sp. strain M3.</title>
        <authorList>
            <person name="Subhash Y."/>
            <person name="Lee S."/>
        </authorList>
    </citation>
    <scope>NUCLEOTIDE SEQUENCE [LARGE SCALE GENOMIC DNA]</scope>
    <source>
        <strain evidence="2 3">M3</strain>
    </source>
</reference>
<organism evidence="2 3">
    <name type="scientific">Teichococcus deserti</name>
    <dbReference type="NCBI Taxonomy" id="1817963"/>
    <lineage>
        <taxon>Bacteria</taxon>
        <taxon>Pseudomonadati</taxon>
        <taxon>Pseudomonadota</taxon>
        <taxon>Alphaproteobacteria</taxon>
        <taxon>Acetobacterales</taxon>
        <taxon>Roseomonadaceae</taxon>
        <taxon>Roseomonas</taxon>
    </lineage>
</organism>
<accession>A0A1V2H9U1</accession>
<dbReference type="OrthoDB" id="7272810at2"/>
<feature type="transmembrane region" description="Helical" evidence="1">
    <location>
        <begin position="85"/>
        <end position="111"/>
    </location>
</feature>
<evidence type="ECO:0000256" key="1">
    <source>
        <dbReference type="SAM" id="Phobius"/>
    </source>
</evidence>
<dbReference type="EMBL" id="MLCO01000016">
    <property type="protein sequence ID" value="ONG58695.1"/>
    <property type="molecule type" value="Genomic_DNA"/>
</dbReference>
<name>A0A1V2H9U1_9PROT</name>
<dbReference type="Proteomes" id="UP000188879">
    <property type="component" value="Unassembled WGS sequence"/>
</dbReference>
<keyword evidence="1" id="KW-0472">Membrane</keyword>
<evidence type="ECO:0000313" key="2">
    <source>
        <dbReference type="EMBL" id="ONG58695.1"/>
    </source>
</evidence>
<proteinExistence type="predicted"/>
<comment type="caution">
    <text evidence="2">The sequence shown here is derived from an EMBL/GenBank/DDBJ whole genome shotgun (WGS) entry which is preliminary data.</text>
</comment>